<accession>A0A317JN16</accession>
<reference evidence="2 3" key="1">
    <citation type="submission" date="2018-02" db="EMBL/GenBank/DDBJ databases">
        <title>Genomic Reconstructions from Amazon Rainforest and Pasture Soil Reveal Novel Insights into the Physiology of Candidate Phyla in Tropical Sites.</title>
        <authorList>
            <person name="Kroeger M.E."/>
            <person name="Delmont T."/>
            <person name="Eren A.M."/>
            <person name="Guo J."/>
            <person name="Meyer K.M."/>
            <person name="Khan K."/>
            <person name="Rodrigues J.L.M."/>
            <person name="Bohannan B.J.M."/>
            <person name="Tringe S."/>
            <person name="Borges C.D."/>
            <person name="Tiedje J."/>
            <person name="Tsai S.M."/>
            <person name="Nusslein K."/>
        </authorList>
    </citation>
    <scope>NUCLEOTIDE SEQUENCE [LARGE SCALE GENOMIC DNA]</scope>
    <source>
        <strain evidence="2">Amazon FNV 2010 28 9</strain>
    </source>
</reference>
<dbReference type="Proteomes" id="UP000246104">
    <property type="component" value="Unassembled WGS sequence"/>
</dbReference>
<name>A0A317JN16_9BACT</name>
<dbReference type="AlphaFoldDB" id="A0A317JN16"/>
<sequence>MIAVIWEFVAFGVTAFGVVILATAKSAGDRTVALLVALLGAATFIAVLSTYGPVGDQTAQLAFIQESGSSSVTLEPDSKTGAEVYQLTVNGRQAVGVCLAGEATPCHLYLPYPPTPTQAPQ</sequence>
<keyword evidence="1" id="KW-1133">Transmembrane helix</keyword>
<feature type="transmembrane region" description="Helical" evidence="1">
    <location>
        <begin position="31"/>
        <end position="51"/>
    </location>
</feature>
<feature type="transmembrane region" description="Helical" evidence="1">
    <location>
        <begin position="6"/>
        <end position="24"/>
    </location>
</feature>
<keyword evidence="1" id="KW-0812">Transmembrane</keyword>
<proteinExistence type="predicted"/>
<dbReference type="EMBL" id="PSRQ01000061">
    <property type="protein sequence ID" value="PWU22567.1"/>
    <property type="molecule type" value="Genomic_DNA"/>
</dbReference>
<organism evidence="2 3">
    <name type="scientific">Candidatus Cerribacteria bacterium 'Amazon FNV 2010 28 9'</name>
    <dbReference type="NCBI Taxonomy" id="2081795"/>
    <lineage>
        <taxon>Bacteria</taxon>
        <taxon>Candidatus Cerribacteria</taxon>
    </lineage>
</organism>
<evidence type="ECO:0000313" key="3">
    <source>
        <dbReference type="Proteomes" id="UP000246104"/>
    </source>
</evidence>
<gene>
    <name evidence="2" type="ORF">C5B42_05595</name>
</gene>
<keyword evidence="1" id="KW-0472">Membrane</keyword>
<evidence type="ECO:0000256" key="1">
    <source>
        <dbReference type="SAM" id="Phobius"/>
    </source>
</evidence>
<protein>
    <submittedName>
        <fullName evidence="2">Uncharacterized protein</fullName>
    </submittedName>
</protein>
<evidence type="ECO:0000313" key="2">
    <source>
        <dbReference type="EMBL" id="PWU22567.1"/>
    </source>
</evidence>
<comment type="caution">
    <text evidence="2">The sequence shown here is derived from an EMBL/GenBank/DDBJ whole genome shotgun (WGS) entry which is preliminary data.</text>
</comment>